<gene>
    <name evidence="2" type="ORF">EN45_043210</name>
</gene>
<feature type="compositionally biased region" description="Basic and acidic residues" evidence="1">
    <location>
        <begin position="139"/>
        <end position="162"/>
    </location>
</feature>
<dbReference type="Proteomes" id="UP000076449">
    <property type="component" value="Chromosome I"/>
</dbReference>
<name>A0A167YHN8_PENCH</name>
<accession>A0A167YHN8</accession>
<dbReference type="EMBL" id="CM002798">
    <property type="protein sequence ID" value="KZN94133.1"/>
    <property type="molecule type" value="Genomic_DNA"/>
</dbReference>
<organism evidence="2">
    <name type="scientific">Penicillium chrysogenum</name>
    <name type="common">Penicillium notatum</name>
    <dbReference type="NCBI Taxonomy" id="5076"/>
    <lineage>
        <taxon>Eukaryota</taxon>
        <taxon>Fungi</taxon>
        <taxon>Dikarya</taxon>
        <taxon>Ascomycota</taxon>
        <taxon>Pezizomycotina</taxon>
        <taxon>Eurotiomycetes</taxon>
        <taxon>Eurotiomycetidae</taxon>
        <taxon>Eurotiales</taxon>
        <taxon>Aspergillaceae</taxon>
        <taxon>Penicillium</taxon>
        <taxon>Penicillium chrysogenum species complex</taxon>
    </lineage>
</organism>
<feature type="compositionally biased region" description="Basic and acidic residues" evidence="1">
    <location>
        <begin position="93"/>
        <end position="105"/>
    </location>
</feature>
<evidence type="ECO:0000256" key="1">
    <source>
        <dbReference type="SAM" id="MobiDB-lite"/>
    </source>
</evidence>
<feature type="region of interest" description="Disordered" evidence="1">
    <location>
        <begin position="78"/>
        <end position="162"/>
    </location>
</feature>
<protein>
    <submittedName>
        <fullName evidence="2">Uncharacterized protein</fullName>
    </submittedName>
</protein>
<proteinExistence type="predicted"/>
<evidence type="ECO:0000313" key="2">
    <source>
        <dbReference type="EMBL" id="KZN94133.1"/>
    </source>
</evidence>
<dbReference type="AlphaFoldDB" id="A0A167YHN8"/>
<sequence length="162" mass="18627">MDILAEIRGYSLFNNKGATSLNYVDFYPLFNNSKMQSLRKVICKRRTQTCSLTNFQLRRNMAFSGSKVLLLENEWENHAAQKEVPNKSSQTDASRKEAYHKKEPPMPKSTSATSETKGAHRHDSLKIYREGPNTESGELDPKSKSEEVKRHNKFIADHHEKL</sequence>
<reference evidence="2" key="1">
    <citation type="journal article" date="2014" name="Genome Announc.">
        <title>Complete sequencing and chromosome-scale genome assembly of the industrial progenitor strain P2niaD18 from the penicillin producer Penicillium chrysogenum.</title>
        <authorList>
            <person name="Specht T."/>
            <person name="Dahlmann T.A."/>
            <person name="Zadra I."/>
            <person name="Kurnsteiner H."/>
            <person name="Kuck U."/>
        </authorList>
    </citation>
    <scope>NUCLEOTIDE SEQUENCE [LARGE SCALE GENOMIC DNA]</scope>
    <source>
        <strain evidence="2">P2niaD18</strain>
    </source>
</reference>
<feature type="compositionally biased region" description="Basic and acidic residues" evidence="1">
    <location>
        <begin position="117"/>
        <end position="129"/>
    </location>
</feature>